<dbReference type="InterPro" id="IPR036388">
    <property type="entry name" value="WH-like_DNA-bd_sf"/>
</dbReference>
<dbReference type="InterPro" id="IPR003018">
    <property type="entry name" value="GAF"/>
</dbReference>
<dbReference type="GO" id="GO:0003723">
    <property type="term" value="F:RNA binding"/>
    <property type="evidence" value="ECO:0007669"/>
    <property type="project" value="InterPro"/>
</dbReference>
<evidence type="ECO:0000256" key="3">
    <source>
        <dbReference type="ARBA" id="ARBA00023015"/>
    </source>
</evidence>
<keyword evidence="3" id="KW-0805">Transcription regulation</keyword>
<protein>
    <submittedName>
        <fullName evidence="6">Histidine kinase</fullName>
    </submittedName>
</protein>
<evidence type="ECO:0000313" key="7">
    <source>
        <dbReference type="Proteomes" id="UP000063699"/>
    </source>
</evidence>
<reference evidence="6 7" key="1">
    <citation type="submission" date="2015-07" db="EMBL/GenBank/DDBJ databases">
        <title>Genome sequencing of Kibdelosporangium phytohabitans.</title>
        <authorList>
            <person name="Qin S."/>
            <person name="Xing K."/>
        </authorList>
    </citation>
    <scope>NUCLEOTIDE SEQUENCE [LARGE SCALE GENOMIC DNA]</scope>
    <source>
        <strain evidence="6 7">KLBMP1111</strain>
    </source>
</reference>
<dbReference type="InterPro" id="IPR005561">
    <property type="entry name" value="ANTAR"/>
</dbReference>
<sequence>MGKDENEWLSEQFAELTGLLLAADSVDEVLRHIVTAAMVLIPAADLASITLRSPDGRFSTPARSDSIATELDEAQYRDGKGPCVEAARPDGPAYAVSEDLAGERRWPLFAKVALHHGLLSVMAIDLMPAGHPAPSGGAVNVYSRRRRGLTEHDRHMALLLSTHASLALAHTFAVEQGKAEHAHLRTAIESRDVIGQAKGILMARHGLTSDEAFDLLRRTSQHLNVKLADVAATFTERHRELEAP</sequence>
<dbReference type="EMBL" id="CP012752">
    <property type="protein sequence ID" value="ALG15013.1"/>
    <property type="molecule type" value="Genomic_DNA"/>
</dbReference>
<dbReference type="InterPro" id="IPR011006">
    <property type="entry name" value="CheY-like_superfamily"/>
</dbReference>
<dbReference type="Proteomes" id="UP000063699">
    <property type="component" value="Chromosome"/>
</dbReference>
<keyword evidence="1" id="KW-0808">Transferase</keyword>
<keyword evidence="2 6" id="KW-0418">Kinase</keyword>
<feature type="domain" description="ANTAR" evidence="5">
    <location>
        <begin position="174"/>
        <end position="235"/>
    </location>
</feature>
<dbReference type="STRING" id="860235.AOZ06_23860"/>
<accession>A0A0N9IHQ6</accession>
<dbReference type="Pfam" id="PF13185">
    <property type="entry name" value="GAF_2"/>
    <property type="match status" value="1"/>
</dbReference>
<dbReference type="Pfam" id="PF03861">
    <property type="entry name" value="ANTAR"/>
    <property type="match status" value="1"/>
</dbReference>
<dbReference type="KEGG" id="kphy:AOZ06_23860"/>
<dbReference type="InterPro" id="IPR012074">
    <property type="entry name" value="GAF_ANTAR"/>
</dbReference>
<name>A0A0N9IHQ6_9PSEU</name>
<keyword evidence="4" id="KW-0804">Transcription</keyword>
<keyword evidence="7" id="KW-1185">Reference proteome</keyword>
<evidence type="ECO:0000313" key="6">
    <source>
        <dbReference type="EMBL" id="ALG15013.1"/>
    </source>
</evidence>
<dbReference type="GO" id="GO:0016301">
    <property type="term" value="F:kinase activity"/>
    <property type="evidence" value="ECO:0007669"/>
    <property type="project" value="UniProtKB-KW"/>
</dbReference>
<dbReference type="PIRSF" id="PIRSF036625">
    <property type="entry name" value="GAF_ANTAR"/>
    <property type="match status" value="1"/>
</dbReference>
<evidence type="ECO:0000259" key="5">
    <source>
        <dbReference type="PROSITE" id="PS50921"/>
    </source>
</evidence>
<evidence type="ECO:0000256" key="1">
    <source>
        <dbReference type="ARBA" id="ARBA00022679"/>
    </source>
</evidence>
<dbReference type="SUPFAM" id="SSF55781">
    <property type="entry name" value="GAF domain-like"/>
    <property type="match status" value="1"/>
</dbReference>
<dbReference type="PROSITE" id="PS50921">
    <property type="entry name" value="ANTAR"/>
    <property type="match status" value="1"/>
</dbReference>
<dbReference type="SUPFAM" id="SSF52172">
    <property type="entry name" value="CheY-like"/>
    <property type="match status" value="1"/>
</dbReference>
<dbReference type="Gene3D" id="1.10.10.10">
    <property type="entry name" value="Winged helix-like DNA-binding domain superfamily/Winged helix DNA-binding domain"/>
    <property type="match status" value="1"/>
</dbReference>
<gene>
    <name evidence="6" type="ORF">AOZ06_23860</name>
</gene>
<dbReference type="Gene3D" id="3.30.450.40">
    <property type="match status" value="1"/>
</dbReference>
<evidence type="ECO:0000256" key="2">
    <source>
        <dbReference type="ARBA" id="ARBA00022777"/>
    </source>
</evidence>
<dbReference type="SMART" id="SM01012">
    <property type="entry name" value="ANTAR"/>
    <property type="match status" value="1"/>
</dbReference>
<organism evidence="6 7">
    <name type="scientific">Kibdelosporangium phytohabitans</name>
    <dbReference type="NCBI Taxonomy" id="860235"/>
    <lineage>
        <taxon>Bacteria</taxon>
        <taxon>Bacillati</taxon>
        <taxon>Actinomycetota</taxon>
        <taxon>Actinomycetes</taxon>
        <taxon>Pseudonocardiales</taxon>
        <taxon>Pseudonocardiaceae</taxon>
        <taxon>Kibdelosporangium</taxon>
    </lineage>
</organism>
<proteinExistence type="predicted"/>
<evidence type="ECO:0000256" key="4">
    <source>
        <dbReference type="ARBA" id="ARBA00023163"/>
    </source>
</evidence>
<dbReference type="AlphaFoldDB" id="A0A0N9IHQ6"/>
<dbReference type="InterPro" id="IPR029016">
    <property type="entry name" value="GAF-like_dom_sf"/>
</dbReference>